<evidence type="ECO:0000256" key="2">
    <source>
        <dbReference type="ARBA" id="ARBA00022679"/>
    </source>
</evidence>
<dbReference type="InterPro" id="IPR039506">
    <property type="entry name" value="SPOB_a"/>
</dbReference>
<evidence type="ECO:0000256" key="3">
    <source>
        <dbReference type="ARBA" id="ARBA00022777"/>
    </source>
</evidence>
<keyword evidence="6" id="KW-1185">Reference proteome</keyword>
<dbReference type="InterPro" id="IPR016120">
    <property type="entry name" value="Sig_transdc_His_kin_SpoOB"/>
</dbReference>
<dbReference type="Proteomes" id="UP000310334">
    <property type="component" value="Unassembled WGS sequence"/>
</dbReference>
<dbReference type="SUPFAM" id="SSF55890">
    <property type="entry name" value="Sporulation response regulatory protein Spo0B"/>
    <property type="match status" value="1"/>
</dbReference>
<keyword evidence="2" id="KW-0808">Transferase</keyword>
<dbReference type="EMBL" id="SSNT01000003">
    <property type="protein sequence ID" value="THF81838.1"/>
    <property type="molecule type" value="Genomic_DNA"/>
</dbReference>
<dbReference type="InterPro" id="IPR037100">
    <property type="entry name" value="Spo0B_C_sf"/>
</dbReference>
<dbReference type="Gene3D" id="3.30.565.30">
    <property type="entry name" value="Sporulation initiation phosphotransferase B (SpoOB), C-terminal domain"/>
    <property type="match status" value="1"/>
</dbReference>
<organism evidence="5 6">
    <name type="scientific">Metabacillus sediminilitoris</name>
    <dbReference type="NCBI Taxonomy" id="2567941"/>
    <lineage>
        <taxon>Bacteria</taxon>
        <taxon>Bacillati</taxon>
        <taxon>Bacillota</taxon>
        <taxon>Bacilli</taxon>
        <taxon>Bacillales</taxon>
        <taxon>Bacillaceae</taxon>
        <taxon>Metabacillus</taxon>
    </lineage>
</organism>
<protein>
    <submittedName>
        <fullName evidence="5">Sporulation protein</fullName>
    </submittedName>
</protein>
<name>A0A4S4C2I5_9BACI</name>
<dbReference type="SMART" id="SM01317">
    <property type="entry name" value="SPOB_ab"/>
    <property type="match status" value="1"/>
</dbReference>
<evidence type="ECO:0000259" key="4">
    <source>
        <dbReference type="SMART" id="SM01317"/>
    </source>
</evidence>
<keyword evidence="3" id="KW-0418">Kinase</keyword>
<dbReference type="Pfam" id="PF14689">
    <property type="entry name" value="SPOB_a"/>
    <property type="match status" value="1"/>
</dbReference>
<dbReference type="GO" id="GO:0000155">
    <property type="term" value="F:phosphorelay sensor kinase activity"/>
    <property type="evidence" value="ECO:0007669"/>
    <property type="project" value="InterPro"/>
</dbReference>
<dbReference type="InterPro" id="IPR016122">
    <property type="entry name" value="SpoOB_C"/>
</dbReference>
<keyword evidence="1" id="KW-0597">Phosphoprotein</keyword>
<reference evidence="5 6" key="1">
    <citation type="submission" date="2019-04" db="EMBL/GenBank/DDBJ databases">
        <title>Bacillus sediminilitoris sp. nov., isolated from a tidal flat sediment on the East China Sea.</title>
        <authorList>
            <person name="Wei Y."/>
            <person name="Mao H."/>
            <person name="Fang J."/>
        </authorList>
    </citation>
    <scope>NUCLEOTIDE SEQUENCE [LARGE SCALE GENOMIC DNA]</scope>
    <source>
        <strain evidence="5 6">DSL-17</strain>
    </source>
</reference>
<proteinExistence type="predicted"/>
<evidence type="ECO:0000256" key="1">
    <source>
        <dbReference type="ARBA" id="ARBA00022553"/>
    </source>
</evidence>
<comment type="caution">
    <text evidence="5">The sequence shown here is derived from an EMBL/GenBank/DDBJ whole genome shotgun (WGS) entry which is preliminary data.</text>
</comment>
<dbReference type="Pfam" id="PF14682">
    <property type="entry name" value="SPOB_ab"/>
    <property type="match status" value="1"/>
</dbReference>
<evidence type="ECO:0000313" key="6">
    <source>
        <dbReference type="Proteomes" id="UP000310334"/>
    </source>
</evidence>
<gene>
    <name evidence="5" type="ORF">E6W99_04100</name>
</gene>
<evidence type="ECO:0000313" key="5">
    <source>
        <dbReference type="EMBL" id="THF81838.1"/>
    </source>
</evidence>
<sequence>MNNNQNKWNIVDLLSHSRHDWMNKLQLIKGNLSMEKYDRVNDIIEEIIIESQQESKLCNLKMPNFASLLLTFNWSSHHFVLDYEILGQILSLEAYDTIITQWSKSFFNILDKSVDLSSENHVSITIEIGSDKEGIRFFFDFNGIIKDIEQITDWLQAVEQSQIKLNEFHVDTYELTAVISLGI</sequence>
<dbReference type="AlphaFoldDB" id="A0A4S4C2I5"/>
<dbReference type="OrthoDB" id="2375606at2"/>
<dbReference type="Gene3D" id="1.10.287.130">
    <property type="match status" value="1"/>
</dbReference>
<feature type="domain" description="Sporulation initiation phosphotransferase B C-terminal" evidence="4">
    <location>
        <begin position="62"/>
        <end position="177"/>
    </location>
</feature>
<dbReference type="RefSeq" id="WP_136351925.1">
    <property type="nucleotide sequence ID" value="NZ_CP046266.1"/>
</dbReference>
<accession>A0A4S4C2I5</accession>